<feature type="region of interest" description="Disordered" evidence="1">
    <location>
        <begin position="237"/>
        <end position="262"/>
    </location>
</feature>
<dbReference type="InterPro" id="IPR007621">
    <property type="entry name" value="TPM_dom"/>
</dbReference>
<feature type="domain" description="TPM" evidence="4">
    <location>
        <begin position="32"/>
        <end position="155"/>
    </location>
</feature>
<keyword evidence="3" id="KW-0732">Signal</keyword>
<feature type="signal peptide" evidence="3">
    <location>
        <begin position="1"/>
        <end position="21"/>
    </location>
</feature>
<gene>
    <name evidence="5" type="ORF">EHO51_10535</name>
</gene>
<feature type="transmembrane region" description="Helical" evidence="2">
    <location>
        <begin position="179"/>
        <end position="197"/>
    </location>
</feature>
<dbReference type="RefSeq" id="WP_124738861.1">
    <property type="nucleotide sequence ID" value="NZ_CP034086.1"/>
</dbReference>
<keyword evidence="2" id="KW-1133">Transmembrane helix</keyword>
<evidence type="ECO:0000313" key="5">
    <source>
        <dbReference type="EMBL" id="AZG77136.1"/>
    </source>
</evidence>
<accession>A0A3G8M5K7</accession>
<keyword evidence="2" id="KW-0812">Transmembrane</keyword>
<organism evidence="5 6">
    <name type="scientific">Methylocystis rosea</name>
    <dbReference type="NCBI Taxonomy" id="173366"/>
    <lineage>
        <taxon>Bacteria</taxon>
        <taxon>Pseudomonadati</taxon>
        <taxon>Pseudomonadota</taxon>
        <taxon>Alphaproteobacteria</taxon>
        <taxon>Hyphomicrobiales</taxon>
        <taxon>Methylocystaceae</taxon>
        <taxon>Methylocystis</taxon>
    </lineage>
</organism>
<reference evidence="5 6" key="1">
    <citation type="submission" date="2018-11" db="EMBL/GenBank/DDBJ databases">
        <title>Genome squencing of methanotrophic bacteria isolated from alkaline groundwater in Korea.</title>
        <authorList>
            <person name="Nguyen L.N."/>
        </authorList>
    </citation>
    <scope>NUCLEOTIDE SEQUENCE [LARGE SCALE GENOMIC DNA]</scope>
    <source>
        <strain evidence="5 6">GW6</strain>
    </source>
</reference>
<evidence type="ECO:0000256" key="2">
    <source>
        <dbReference type="SAM" id="Phobius"/>
    </source>
</evidence>
<protein>
    <submittedName>
        <fullName evidence="5">TPM domain-containing protein</fullName>
    </submittedName>
</protein>
<dbReference type="EMBL" id="CP034086">
    <property type="protein sequence ID" value="AZG77136.1"/>
    <property type="molecule type" value="Genomic_DNA"/>
</dbReference>
<keyword evidence="2" id="KW-0472">Membrane</keyword>
<evidence type="ECO:0000256" key="3">
    <source>
        <dbReference type="SAM" id="SignalP"/>
    </source>
</evidence>
<evidence type="ECO:0000259" key="4">
    <source>
        <dbReference type="Pfam" id="PF04536"/>
    </source>
</evidence>
<dbReference type="Proteomes" id="UP000273982">
    <property type="component" value="Chromosome"/>
</dbReference>
<evidence type="ECO:0000256" key="1">
    <source>
        <dbReference type="SAM" id="MobiDB-lite"/>
    </source>
</evidence>
<dbReference type="Pfam" id="PF04536">
    <property type="entry name" value="TPM_phosphatase"/>
    <property type="match status" value="1"/>
</dbReference>
<dbReference type="PANTHER" id="PTHR30373:SF2">
    <property type="entry name" value="UPF0603 PROTEIN YGCG"/>
    <property type="match status" value="1"/>
</dbReference>
<dbReference type="Gene3D" id="3.10.310.50">
    <property type="match status" value="1"/>
</dbReference>
<feature type="chain" id="PRO_5018071928" evidence="3">
    <location>
        <begin position="22"/>
        <end position="262"/>
    </location>
</feature>
<dbReference type="AlphaFoldDB" id="A0A3G8M5K7"/>
<name>A0A3G8M5K7_9HYPH</name>
<sequence length="262" mass="27839">MRGAVRWLAPLFFLVASLAFAAVNYPPLAGRVVDEADVIPPSTKSAIETKLRDLEDKSGIQLVVASVNSLDGLDVETYANGLFRAWKLGEAKKNNGVLFLVAPNERKMRIEVGYGLEGTLTDALSKIILTSAVAPRFKARDYGAGIERGVEGIIEVLSGDSAEWTKRARGPQSTTFDELSPLIFFALFLFIVVWMARSARGRQRYQRSYRRGGPPFIVLPPSGGFWGDDSRGGWGGGGGFGDGGGFSGGGGSSGGGGASGDW</sequence>
<dbReference type="KEGG" id="mros:EHO51_10535"/>
<evidence type="ECO:0000313" key="6">
    <source>
        <dbReference type="Proteomes" id="UP000273982"/>
    </source>
</evidence>
<proteinExistence type="predicted"/>
<dbReference type="PANTHER" id="PTHR30373">
    <property type="entry name" value="UPF0603 PROTEIN YGCG"/>
    <property type="match status" value="1"/>
</dbReference>